<accession>A0A5C3Q2V2</accession>
<reference evidence="2 3" key="1">
    <citation type="journal article" date="2019" name="Nat. Ecol. Evol.">
        <title>Megaphylogeny resolves global patterns of mushroom evolution.</title>
        <authorList>
            <person name="Varga T."/>
            <person name="Krizsan K."/>
            <person name="Foldi C."/>
            <person name="Dima B."/>
            <person name="Sanchez-Garcia M."/>
            <person name="Sanchez-Ramirez S."/>
            <person name="Szollosi G.J."/>
            <person name="Szarkandi J.G."/>
            <person name="Papp V."/>
            <person name="Albert L."/>
            <person name="Andreopoulos W."/>
            <person name="Angelini C."/>
            <person name="Antonin V."/>
            <person name="Barry K.W."/>
            <person name="Bougher N.L."/>
            <person name="Buchanan P."/>
            <person name="Buyck B."/>
            <person name="Bense V."/>
            <person name="Catcheside P."/>
            <person name="Chovatia M."/>
            <person name="Cooper J."/>
            <person name="Damon W."/>
            <person name="Desjardin D."/>
            <person name="Finy P."/>
            <person name="Geml J."/>
            <person name="Haridas S."/>
            <person name="Hughes K."/>
            <person name="Justo A."/>
            <person name="Karasinski D."/>
            <person name="Kautmanova I."/>
            <person name="Kiss B."/>
            <person name="Kocsube S."/>
            <person name="Kotiranta H."/>
            <person name="LaButti K.M."/>
            <person name="Lechner B.E."/>
            <person name="Liimatainen K."/>
            <person name="Lipzen A."/>
            <person name="Lukacs Z."/>
            <person name="Mihaltcheva S."/>
            <person name="Morgado L.N."/>
            <person name="Niskanen T."/>
            <person name="Noordeloos M.E."/>
            <person name="Ohm R.A."/>
            <person name="Ortiz-Santana B."/>
            <person name="Ovrebo C."/>
            <person name="Racz N."/>
            <person name="Riley R."/>
            <person name="Savchenko A."/>
            <person name="Shiryaev A."/>
            <person name="Soop K."/>
            <person name="Spirin V."/>
            <person name="Szebenyi C."/>
            <person name="Tomsovsky M."/>
            <person name="Tulloss R.E."/>
            <person name="Uehling J."/>
            <person name="Grigoriev I.V."/>
            <person name="Vagvolgyi C."/>
            <person name="Papp T."/>
            <person name="Martin F.M."/>
            <person name="Miettinen O."/>
            <person name="Hibbett D.S."/>
            <person name="Nagy L.G."/>
        </authorList>
    </citation>
    <scope>NUCLEOTIDE SEQUENCE [LARGE SCALE GENOMIC DNA]</scope>
    <source>
        <strain evidence="2 3">CBS 309.79</strain>
    </source>
</reference>
<feature type="compositionally biased region" description="Low complexity" evidence="1">
    <location>
        <begin position="528"/>
        <end position="545"/>
    </location>
</feature>
<dbReference type="Proteomes" id="UP000305067">
    <property type="component" value="Unassembled WGS sequence"/>
</dbReference>
<protein>
    <submittedName>
        <fullName evidence="2">Uncharacterized protein</fullName>
    </submittedName>
</protein>
<organism evidence="2 3">
    <name type="scientific">Pterulicium gracile</name>
    <dbReference type="NCBI Taxonomy" id="1884261"/>
    <lineage>
        <taxon>Eukaryota</taxon>
        <taxon>Fungi</taxon>
        <taxon>Dikarya</taxon>
        <taxon>Basidiomycota</taxon>
        <taxon>Agaricomycotina</taxon>
        <taxon>Agaricomycetes</taxon>
        <taxon>Agaricomycetidae</taxon>
        <taxon>Agaricales</taxon>
        <taxon>Pleurotineae</taxon>
        <taxon>Pterulaceae</taxon>
        <taxon>Pterulicium</taxon>
    </lineage>
</organism>
<feature type="compositionally biased region" description="Pro residues" evidence="1">
    <location>
        <begin position="546"/>
        <end position="558"/>
    </location>
</feature>
<proteinExistence type="predicted"/>
<evidence type="ECO:0000256" key="1">
    <source>
        <dbReference type="SAM" id="MobiDB-lite"/>
    </source>
</evidence>
<dbReference type="OrthoDB" id="2592022at2759"/>
<feature type="region of interest" description="Disordered" evidence="1">
    <location>
        <begin position="427"/>
        <end position="477"/>
    </location>
</feature>
<gene>
    <name evidence="2" type="ORF">BDV98DRAFT_597674</name>
</gene>
<keyword evidence="3" id="KW-1185">Reference proteome</keyword>
<dbReference type="AlphaFoldDB" id="A0A5C3Q2V2"/>
<name>A0A5C3Q2V2_9AGAR</name>
<feature type="non-terminal residue" evidence="2">
    <location>
        <position position="662"/>
    </location>
</feature>
<evidence type="ECO:0000313" key="3">
    <source>
        <dbReference type="Proteomes" id="UP000305067"/>
    </source>
</evidence>
<evidence type="ECO:0000313" key="2">
    <source>
        <dbReference type="EMBL" id="TFK96414.1"/>
    </source>
</evidence>
<feature type="region of interest" description="Disordered" evidence="1">
    <location>
        <begin position="504"/>
        <end position="662"/>
    </location>
</feature>
<dbReference type="STRING" id="1884261.A0A5C3Q2V2"/>
<feature type="region of interest" description="Disordered" evidence="1">
    <location>
        <begin position="312"/>
        <end position="353"/>
    </location>
</feature>
<feature type="compositionally biased region" description="Low complexity" evidence="1">
    <location>
        <begin position="589"/>
        <end position="622"/>
    </location>
</feature>
<dbReference type="EMBL" id="ML178861">
    <property type="protein sequence ID" value="TFK96414.1"/>
    <property type="molecule type" value="Genomic_DNA"/>
</dbReference>
<sequence>MLSSDHPLAIELWTLRTNLHKYKEESHTAWLKLQQETESNEALRSKYTHLDDENIALRGELQSLGGFHAASQSPSSANQEQLDVLTHSLTQTQSALVTAQQTTSNAYELLARSRTSEEEVRMRAREMETMWRKEHEEKKLIELVVNEYATLVRNMTSVKSRASTSSVMSSSGGANPMDAITQGKAGISKLFDEFTKEVGHLEGQLAGVRLERDRLKAELEAERKGTVATANELAKARTEVMKVKDNIERYMQFSQSTLRYNTDLIDSLRAQLDLAESREMRIRQAFQNVTLDLARESAGRREEIKMRIKAMVPSRGGTSSHSHDPSSPPFTVTNSDLNDEKKPIDEEEDTTGRIIAAESAVHMLLGELERETERRIQLEKAMAYQTWEVDGPEEPSENGVDGLENEVDGEEETLENGVEGVVVNGYAPDTPREMKDLSLVPQPDSDRPPSPPVRSPITEGVANGEAVTTPRVNRAEKNTAFLDEWDREIDALNGPSVVVDALTGESSQYVPTQEGGEVITNETNEASTPVASPTPTTAPAATEQAPGPPSPVVDPPSLPLDHAAPSTLLLSQSNQPEDDVQPLAQLETLSSPLAPASPSLLHAQSASLSPSSSPSPQVLTPSDPTSHQAHVEIPQPPHTTLPDPSSLLFASSPENPLEPLES</sequence>